<keyword evidence="5" id="KW-0460">Magnesium</keyword>
<keyword evidence="6" id="KW-0694">RNA-binding</keyword>
<dbReference type="PANTHER" id="PTHR30001:SF0">
    <property type="entry name" value="RIBONUCLEASE G"/>
    <property type="match status" value="1"/>
</dbReference>
<keyword evidence="9" id="KW-0934">Plastid</keyword>
<comment type="function">
    <text evidence="7">Involved in intercistronic processing of primary transcripts from chloroplast operons. The endonucleolytic activity of the enzyme depends on the number of phosphates at the 5' end, is inhibited by structured RNA, and preferentially cleaves A/U-rich sequences.</text>
</comment>
<dbReference type="InterPro" id="IPR003029">
    <property type="entry name" value="S1_domain"/>
</dbReference>
<evidence type="ECO:0000313" key="9">
    <source>
        <dbReference type="EMBL" id="AZL88046.1"/>
    </source>
</evidence>
<dbReference type="InterPro" id="IPR004659">
    <property type="entry name" value="RNase_E/G"/>
</dbReference>
<dbReference type="CDD" id="cd04453">
    <property type="entry name" value="S1_RNase_E"/>
    <property type="match status" value="1"/>
</dbReference>
<dbReference type="AlphaFoldDB" id="A0A3S8UW42"/>
<dbReference type="GO" id="GO:0016787">
    <property type="term" value="F:hydrolase activity"/>
    <property type="evidence" value="ECO:0007669"/>
    <property type="project" value="UniProtKB-KW"/>
</dbReference>
<dbReference type="GO" id="GO:0006364">
    <property type="term" value="P:rRNA processing"/>
    <property type="evidence" value="ECO:0007669"/>
    <property type="project" value="TreeGrafter"/>
</dbReference>
<comment type="cofactor">
    <cofactor evidence="1">
        <name>Mg(2+)</name>
        <dbReference type="ChEBI" id="CHEBI:18420"/>
    </cofactor>
</comment>
<keyword evidence="3" id="KW-0479">Metal-binding</keyword>
<evidence type="ECO:0000256" key="3">
    <source>
        <dbReference type="ARBA" id="ARBA00022723"/>
    </source>
</evidence>
<evidence type="ECO:0000256" key="6">
    <source>
        <dbReference type="ARBA" id="ARBA00022884"/>
    </source>
</evidence>
<dbReference type="EMBL" id="MK039118">
    <property type="protein sequence ID" value="AZL88046.1"/>
    <property type="molecule type" value="Genomic_DNA"/>
</dbReference>
<evidence type="ECO:0000259" key="8">
    <source>
        <dbReference type="SMART" id="SM00316"/>
    </source>
</evidence>
<dbReference type="SMART" id="SM00316">
    <property type="entry name" value="S1"/>
    <property type="match status" value="1"/>
</dbReference>
<geneLocation type="plastid" evidence="9"/>
<accession>A0A3S8UW42</accession>
<keyword evidence="4" id="KW-0378">Hydrolase</keyword>
<dbReference type="SUPFAM" id="SSF50249">
    <property type="entry name" value="Nucleic acid-binding proteins"/>
    <property type="match status" value="1"/>
</dbReference>
<protein>
    <submittedName>
        <fullName evidence="9">Ribonuclease E</fullName>
    </submittedName>
</protein>
<dbReference type="PANTHER" id="PTHR30001">
    <property type="entry name" value="RIBONUCLEASE"/>
    <property type="match status" value="1"/>
</dbReference>
<gene>
    <name evidence="9" type="primary">rne</name>
</gene>
<dbReference type="GO" id="GO:0004540">
    <property type="term" value="F:RNA nuclease activity"/>
    <property type="evidence" value="ECO:0007669"/>
    <property type="project" value="InterPro"/>
</dbReference>
<evidence type="ECO:0000256" key="7">
    <source>
        <dbReference type="ARBA" id="ARBA00023436"/>
    </source>
</evidence>
<dbReference type="GO" id="GO:0046872">
    <property type="term" value="F:metal ion binding"/>
    <property type="evidence" value="ECO:0007669"/>
    <property type="project" value="UniProtKB-KW"/>
</dbReference>
<feature type="domain" description="S1 motif" evidence="8">
    <location>
        <begin position="33"/>
        <end position="111"/>
    </location>
</feature>
<dbReference type="Gene3D" id="2.40.50.140">
    <property type="entry name" value="Nucleic acid-binding proteins"/>
    <property type="match status" value="1"/>
</dbReference>
<reference evidence="9" key="1">
    <citation type="journal article" date="2018" name="J. Phycol.">
        <title>Molecular phylogenetics supports a clade of red algal parasites retaining native plastids: taxonomy and terminology revised.</title>
        <authorList>
            <person name="Salomaki E.D."/>
            <person name="Lane C.E."/>
        </authorList>
    </citation>
    <scope>NUCLEOTIDE SEQUENCE</scope>
</reference>
<evidence type="ECO:0000256" key="1">
    <source>
        <dbReference type="ARBA" id="ARBA00001946"/>
    </source>
</evidence>
<organism evidence="9">
    <name type="scientific">Harveyella mirabilis</name>
    <dbReference type="NCBI Taxonomy" id="282355"/>
    <lineage>
        <taxon>Eukaryota</taxon>
        <taxon>Rhodophyta</taxon>
        <taxon>Florideophyceae</taxon>
        <taxon>Rhodymeniophycidae</taxon>
        <taxon>Gigartinales</taxon>
        <taxon>Choreocolacaceae</taxon>
        <taxon>Harveyella</taxon>
    </lineage>
</organism>
<dbReference type="Pfam" id="PF10150">
    <property type="entry name" value="RNase_E_G"/>
    <property type="match status" value="1"/>
</dbReference>
<evidence type="ECO:0000256" key="4">
    <source>
        <dbReference type="ARBA" id="ARBA00022801"/>
    </source>
</evidence>
<evidence type="ECO:0000256" key="2">
    <source>
        <dbReference type="ARBA" id="ARBA00005522"/>
    </source>
</evidence>
<comment type="similarity">
    <text evidence="2">Belongs to the RNase E/G family.</text>
</comment>
<dbReference type="InterPro" id="IPR019307">
    <property type="entry name" value="RNA-bd_AU-1/RNase_E/G"/>
</dbReference>
<dbReference type="GO" id="GO:0005737">
    <property type="term" value="C:cytoplasm"/>
    <property type="evidence" value="ECO:0007669"/>
    <property type="project" value="TreeGrafter"/>
</dbReference>
<dbReference type="GO" id="GO:0003723">
    <property type="term" value="F:RNA binding"/>
    <property type="evidence" value="ECO:0007669"/>
    <property type="project" value="UniProtKB-KW"/>
</dbReference>
<sequence length="473" mass="55925">MAKKIIISYLHRVAAIIEKNKVREIMIINTNYQINDIYIGFVQKIFSSINAAFIKLGNHSKNGFIHISDINILKHNQKLYCINDILSIKQLILVQVIKEPTLNKGPRLTTNIHLHGRYLILMPFSNIILISHKINNNNQRIYLYSLAILIKPKQIGLLIKASAEGILVPIILKELDFLVNQWSFIQKIVIIAHLPCLVYKDEDLVKKILRDFYNKDIEKIIIDSEMGIKLVYYYLKKWSYLSSFIKTKVQFYNKKLCILDQFRIKQTIKDSLISKVNLFYEGSLFIENYEALTIIDVNSGSFNQANNSKETILRINLYAAIEISYQLQIRNINGIIIIDFINMYSQADKLQLFKHLTLLLKPDKCKPQILQLSELGLLELTRRRISQSLQEIFNYIKLFNFKIYIKYLNQYYLVNRNINSLYFSKKFYCNLILENKCFTENIFIYNKYYNLIDNDNIIYFFFLKRTYLIPLIY</sequence>
<evidence type="ECO:0000256" key="5">
    <source>
        <dbReference type="ARBA" id="ARBA00022842"/>
    </source>
</evidence>
<proteinExistence type="inferred from homology"/>
<dbReference type="InterPro" id="IPR012340">
    <property type="entry name" value="NA-bd_OB-fold"/>
</dbReference>
<name>A0A3S8UW42_9FLOR</name>